<evidence type="ECO:0000256" key="1">
    <source>
        <dbReference type="SAM" id="MobiDB-lite"/>
    </source>
</evidence>
<protein>
    <submittedName>
        <fullName evidence="2">Uncharacterized protein</fullName>
    </submittedName>
</protein>
<evidence type="ECO:0000313" key="2">
    <source>
        <dbReference type="EMBL" id="JAD47631.1"/>
    </source>
</evidence>
<name>A0A0A9A992_ARUDO</name>
<organism evidence="2">
    <name type="scientific">Arundo donax</name>
    <name type="common">Giant reed</name>
    <name type="synonym">Donax arundinaceus</name>
    <dbReference type="NCBI Taxonomy" id="35708"/>
    <lineage>
        <taxon>Eukaryota</taxon>
        <taxon>Viridiplantae</taxon>
        <taxon>Streptophyta</taxon>
        <taxon>Embryophyta</taxon>
        <taxon>Tracheophyta</taxon>
        <taxon>Spermatophyta</taxon>
        <taxon>Magnoliopsida</taxon>
        <taxon>Liliopsida</taxon>
        <taxon>Poales</taxon>
        <taxon>Poaceae</taxon>
        <taxon>PACMAD clade</taxon>
        <taxon>Arundinoideae</taxon>
        <taxon>Arundineae</taxon>
        <taxon>Arundo</taxon>
    </lineage>
</organism>
<accession>A0A0A9A992</accession>
<proteinExistence type="predicted"/>
<feature type="region of interest" description="Disordered" evidence="1">
    <location>
        <begin position="1"/>
        <end position="27"/>
    </location>
</feature>
<feature type="region of interest" description="Disordered" evidence="1">
    <location>
        <begin position="56"/>
        <end position="77"/>
    </location>
</feature>
<dbReference type="AlphaFoldDB" id="A0A0A9A992"/>
<feature type="compositionally biased region" description="Basic residues" evidence="1">
    <location>
        <begin position="57"/>
        <end position="66"/>
    </location>
</feature>
<sequence length="77" mass="8727">MPWQRRGTGPPMRDHARPGSGAVHAWREHRTELSQSFTRGRIVSSRPARYAAAAHREHARARRREKRFVGSIGGNGE</sequence>
<dbReference type="EMBL" id="GBRH01250264">
    <property type="protein sequence ID" value="JAD47631.1"/>
    <property type="molecule type" value="Transcribed_RNA"/>
</dbReference>
<reference evidence="2" key="2">
    <citation type="journal article" date="2015" name="Data Brief">
        <title>Shoot transcriptome of the giant reed, Arundo donax.</title>
        <authorList>
            <person name="Barrero R.A."/>
            <person name="Guerrero F.D."/>
            <person name="Moolhuijzen P."/>
            <person name="Goolsby J.A."/>
            <person name="Tidwell J."/>
            <person name="Bellgard S.E."/>
            <person name="Bellgard M.I."/>
        </authorList>
    </citation>
    <scope>NUCLEOTIDE SEQUENCE</scope>
    <source>
        <tissue evidence="2">Shoot tissue taken approximately 20 cm above the soil surface</tissue>
    </source>
</reference>
<reference evidence="2" key="1">
    <citation type="submission" date="2014-09" db="EMBL/GenBank/DDBJ databases">
        <authorList>
            <person name="Magalhaes I.L.F."/>
            <person name="Oliveira U."/>
            <person name="Santos F.R."/>
            <person name="Vidigal T.H.D.A."/>
            <person name="Brescovit A.D."/>
            <person name="Santos A.J."/>
        </authorList>
    </citation>
    <scope>NUCLEOTIDE SEQUENCE</scope>
    <source>
        <tissue evidence="2">Shoot tissue taken approximately 20 cm above the soil surface</tissue>
    </source>
</reference>